<gene>
    <name evidence="1" type="ORF">CHYS00102_LOCUS22315</name>
</gene>
<dbReference type="EMBL" id="HBFR01030698">
    <property type="protein sequence ID" value="CAD8895101.1"/>
    <property type="molecule type" value="Transcribed_RNA"/>
</dbReference>
<sequence>MTSSKGTVKSWADSTWGLGCGRHTIGEALPQPFQCTIFMTPDRFCNVNVGVDDVGGTPQNLAVIWMLLDYFGLYFKEDGYGNPFFQVNDAKEKSKAELKRYIVSEDDSEYKWMDQRREKTRKVTTV</sequence>
<dbReference type="AlphaFoldDB" id="A0A7S1FWI5"/>
<reference evidence="1" key="1">
    <citation type="submission" date="2021-01" db="EMBL/GenBank/DDBJ databases">
        <authorList>
            <person name="Corre E."/>
            <person name="Pelletier E."/>
            <person name="Niang G."/>
            <person name="Scheremetjew M."/>
            <person name="Finn R."/>
            <person name="Kale V."/>
            <person name="Holt S."/>
            <person name="Cochrane G."/>
            <person name="Meng A."/>
            <person name="Brown T."/>
            <person name="Cohen L."/>
        </authorList>
    </citation>
    <scope>NUCLEOTIDE SEQUENCE</scope>
    <source>
        <strain evidence="1">308</strain>
    </source>
</reference>
<evidence type="ECO:0000313" key="1">
    <source>
        <dbReference type="EMBL" id="CAD8895101.1"/>
    </source>
</evidence>
<protein>
    <submittedName>
        <fullName evidence="1">Uncharacterized protein</fullName>
    </submittedName>
</protein>
<organism evidence="1">
    <name type="scientific">Corethron hystrix</name>
    <dbReference type="NCBI Taxonomy" id="216773"/>
    <lineage>
        <taxon>Eukaryota</taxon>
        <taxon>Sar</taxon>
        <taxon>Stramenopiles</taxon>
        <taxon>Ochrophyta</taxon>
        <taxon>Bacillariophyta</taxon>
        <taxon>Coscinodiscophyceae</taxon>
        <taxon>Corethrophycidae</taxon>
        <taxon>Corethrales</taxon>
        <taxon>Corethraceae</taxon>
        <taxon>Corethron</taxon>
    </lineage>
</organism>
<name>A0A7S1FWI5_9STRA</name>
<proteinExistence type="predicted"/>
<accession>A0A7S1FWI5</accession>